<sequence>MAHRPYPDVDRALAQLARGRRPEPPSEFQVRLAGQAQAAVQAADRVLEPMARSLRAAAPPVDEYRVSTR</sequence>
<dbReference type="AlphaFoldDB" id="A0A919EZ97"/>
<proteinExistence type="predicted"/>
<organism evidence="1 2">
    <name type="scientific">Streptomyces capoamus</name>
    <dbReference type="NCBI Taxonomy" id="68183"/>
    <lineage>
        <taxon>Bacteria</taxon>
        <taxon>Bacillati</taxon>
        <taxon>Actinomycetota</taxon>
        <taxon>Actinomycetes</taxon>
        <taxon>Kitasatosporales</taxon>
        <taxon>Streptomycetaceae</taxon>
        <taxon>Streptomyces</taxon>
    </lineage>
</organism>
<evidence type="ECO:0000313" key="2">
    <source>
        <dbReference type="Proteomes" id="UP000619355"/>
    </source>
</evidence>
<dbReference type="Proteomes" id="UP000619355">
    <property type="component" value="Unassembled WGS sequence"/>
</dbReference>
<comment type="caution">
    <text evidence="1">The sequence shown here is derived from an EMBL/GenBank/DDBJ whole genome shotgun (WGS) entry which is preliminary data.</text>
</comment>
<name>A0A919EZ97_9ACTN</name>
<accession>A0A919EZ97</accession>
<gene>
    <name evidence="1" type="ORF">GCM10018980_51540</name>
</gene>
<dbReference type="RefSeq" id="WP_189984590.1">
    <property type="nucleotide sequence ID" value="NZ_BNBF01000017.1"/>
</dbReference>
<reference evidence="2" key="1">
    <citation type="journal article" date="2019" name="Int. J. Syst. Evol. Microbiol.">
        <title>The Global Catalogue of Microorganisms (GCM) 10K type strain sequencing project: providing services to taxonomists for standard genome sequencing and annotation.</title>
        <authorList>
            <consortium name="The Broad Institute Genomics Platform"/>
            <consortium name="The Broad Institute Genome Sequencing Center for Infectious Disease"/>
            <person name="Wu L."/>
            <person name="Ma J."/>
        </authorList>
    </citation>
    <scope>NUCLEOTIDE SEQUENCE [LARGE SCALE GENOMIC DNA]</scope>
    <source>
        <strain evidence="2">JCM 4253</strain>
    </source>
</reference>
<evidence type="ECO:0000313" key="1">
    <source>
        <dbReference type="EMBL" id="GHG61975.1"/>
    </source>
</evidence>
<dbReference type="EMBL" id="BNBF01000017">
    <property type="protein sequence ID" value="GHG61975.1"/>
    <property type="molecule type" value="Genomic_DNA"/>
</dbReference>
<keyword evidence="2" id="KW-1185">Reference proteome</keyword>
<protein>
    <submittedName>
        <fullName evidence="1">Uncharacterized protein</fullName>
    </submittedName>
</protein>